<dbReference type="InterPro" id="IPR018800">
    <property type="entry name" value="PRCC"/>
</dbReference>
<protein>
    <submittedName>
        <fullName evidence="2">Uncharacterized protein</fullName>
    </submittedName>
</protein>
<name>A0AA88DYL2_FICCA</name>
<dbReference type="Proteomes" id="UP001187192">
    <property type="component" value="Unassembled WGS sequence"/>
</dbReference>
<accession>A0AA88DYL2</accession>
<feature type="region of interest" description="Disordered" evidence="1">
    <location>
        <begin position="271"/>
        <end position="295"/>
    </location>
</feature>
<evidence type="ECO:0000313" key="2">
    <source>
        <dbReference type="EMBL" id="GMN62761.1"/>
    </source>
</evidence>
<feature type="compositionally biased region" description="Acidic residues" evidence="1">
    <location>
        <begin position="117"/>
        <end position="127"/>
    </location>
</feature>
<feature type="compositionally biased region" description="Pro residues" evidence="1">
    <location>
        <begin position="25"/>
        <end position="36"/>
    </location>
</feature>
<sequence length="379" mass="41279">MDSLLANYASSDDEEEQHHHHHHQPPQPPSPPPNPKPKSSSSSSSLFQSLPQPKQNQPSLLDDDSRTFPKPSSVFSALPQPKSHKPTPNFPSSEPNPKRVVQFKPPINPYSVKSIGEDDDDEEDEEEEKAKRRKRESESSSGASLAKSFLSFLPAPKNSVSLGALPTAGTGRRAVVETEAPVSNSKPENSGSSAAIDNSGIVQSSIEQNDVNYEQYYSYGSHESGSDQNAANYGYFESYNSGFDQSGDGSSYGAYDGYGGYGQQYRNNRAEGSAAEAATEVPGASQSGFGVKGRRGRSEIPTEIVEVKQDELIKNRPREDQVKLTGIAFGPSYQIGLSQCKVQQRLYFPNICVGGDESSVRVWDDPARFNGLYFSLITL</sequence>
<gene>
    <name evidence="2" type="ORF">TIFTF001_031838</name>
</gene>
<dbReference type="PANTHER" id="PTHR13621:SF2">
    <property type="entry name" value="PROLINE-RICH PROTEIN PRCC"/>
    <property type="match status" value="1"/>
</dbReference>
<dbReference type="AlphaFoldDB" id="A0AA88DYL2"/>
<feature type="region of interest" description="Disordered" evidence="1">
    <location>
        <begin position="1"/>
        <end position="198"/>
    </location>
</feature>
<proteinExistence type="predicted"/>
<feature type="compositionally biased region" description="Low complexity" evidence="1">
    <location>
        <begin position="37"/>
        <end position="55"/>
    </location>
</feature>
<evidence type="ECO:0000313" key="3">
    <source>
        <dbReference type="Proteomes" id="UP001187192"/>
    </source>
</evidence>
<dbReference type="EMBL" id="BTGU01000134">
    <property type="protein sequence ID" value="GMN62761.1"/>
    <property type="molecule type" value="Genomic_DNA"/>
</dbReference>
<feature type="compositionally biased region" description="Polar residues" evidence="1">
    <location>
        <begin position="181"/>
        <end position="198"/>
    </location>
</feature>
<keyword evidence="3" id="KW-1185">Reference proteome</keyword>
<dbReference type="GO" id="GO:0005634">
    <property type="term" value="C:nucleus"/>
    <property type="evidence" value="ECO:0007669"/>
    <property type="project" value="TreeGrafter"/>
</dbReference>
<dbReference type="PANTHER" id="PTHR13621">
    <property type="entry name" value="PROLINE-RICH PROTEIN PRCC"/>
    <property type="match status" value="1"/>
</dbReference>
<organism evidence="2 3">
    <name type="scientific">Ficus carica</name>
    <name type="common">Common fig</name>
    <dbReference type="NCBI Taxonomy" id="3494"/>
    <lineage>
        <taxon>Eukaryota</taxon>
        <taxon>Viridiplantae</taxon>
        <taxon>Streptophyta</taxon>
        <taxon>Embryophyta</taxon>
        <taxon>Tracheophyta</taxon>
        <taxon>Spermatophyta</taxon>
        <taxon>Magnoliopsida</taxon>
        <taxon>eudicotyledons</taxon>
        <taxon>Gunneridae</taxon>
        <taxon>Pentapetalae</taxon>
        <taxon>rosids</taxon>
        <taxon>fabids</taxon>
        <taxon>Rosales</taxon>
        <taxon>Moraceae</taxon>
        <taxon>Ficeae</taxon>
        <taxon>Ficus</taxon>
    </lineage>
</organism>
<evidence type="ECO:0000256" key="1">
    <source>
        <dbReference type="SAM" id="MobiDB-lite"/>
    </source>
</evidence>
<reference evidence="2" key="1">
    <citation type="submission" date="2023-07" db="EMBL/GenBank/DDBJ databases">
        <title>draft genome sequence of fig (Ficus carica).</title>
        <authorList>
            <person name="Takahashi T."/>
            <person name="Nishimura K."/>
        </authorList>
    </citation>
    <scope>NUCLEOTIDE SEQUENCE</scope>
</reference>
<comment type="caution">
    <text evidence="2">The sequence shown here is derived from an EMBL/GenBank/DDBJ whole genome shotgun (WGS) entry which is preliminary data.</text>
</comment>